<keyword evidence="1" id="KW-0574">Periplasm</keyword>
<feature type="region of interest" description="Disordered" evidence="2">
    <location>
        <begin position="114"/>
        <end position="150"/>
    </location>
</feature>
<dbReference type="NCBIfam" id="TIGR02795">
    <property type="entry name" value="tol_pal_ybgF"/>
    <property type="match status" value="1"/>
</dbReference>
<reference evidence="3 4" key="1">
    <citation type="submission" date="2018-11" db="EMBL/GenBank/DDBJ databases">
        <authorList>
            <person name="Criscuolo A."/>
        </authorList>
    </citation>
    <scope>NUCLEOTIDE SEQUENCE [LARGE SCALE GENOMIC DNA]</scope>
    <source>
        <strain evidence="3">ACIP111625</strain>
    </source>
</reference>
<dbReference type="GO" id="GO:0043093">
    <property type="term" value="P:FtsZ-dependent cytokinesis"/>
    <property type="evidence" value="ECO:0007669"/>
    <property type="project" value="UniProtKB-UniRule"/>
</dbReference>
<name>A0A3P5XEE9_9RHOB</name>
<evidence type="ECO:0000256" key="2">
    <source>
        <dbReference type="SAM" id="MobiDB-lite"/>
    </source>
</evidence>
<dbReference type="Pfam" id="PF13174">
    <property type="entry name" value="TPR_6"/>
    <property type="match status" value="1"/>
</dbReference>
<dbReference type="InterPro" id="IPR014162">
    <property type="entry name" value="CpoB_C"/>
</dbReference>
<feature type="signal peptide" evidence="1">
    <location>
        <begin position="1"/>
        <end position="21"/>
    </location>
</feature>
<dbReference type="Gene3D" id="1.25.40.10">
    <property type="entry name" value="Tetratricopeptide repeat domain"/>
    <property type="match status" value="1"/>
</dbReference>
<keyword evidence="1" id="KW-0175">Coiled coil</keyword>
<dbReference type="SUPFAM" id="SSF48452">
    <property type="entry name" value="TPR-like"/>
    <property type="match status" value="1"/>
</dbReference>
<dbReference type="InterPro" id="IPR034706">
    <property type="entry name" value="CpoB"/>
</dbReference>
<keyword evidence="1" id="KW-0132">Cell division</keyword>
<comment type="function">
    <text evidence="1">Mediates coordination of peptidoglycan synthesis and outer membrane constriction during cell division.</text>
</comment>
<evidence type="ECO:0000256" key="1">
    <source>
        <dbReference type="HAMAP-Rule" id="MF_02066"/>
    </source>
</evidence>
<dbReference type="AlphaFoldDB" id="A0A3P5XEE9"/>
<feature type="compositionally biased region" description="Low complexity" evidence="2">
    <location>
        <begin position="135"/>
        <end position="147"/>
    </location>
</feature>
<keyword evidence="4" id="KW-1185">Reference proteome</keyword>
<comment type="subcellular location">
    <subcellularLocation>
        <location evidence="1">Periplasm</location>
    </subcellularLocation>
</comment>
<proteinExistence type="inferred from homology"/>
<keyword evidence="1" id="KW-0732">Signal</keyword>
<dbReference type="RefSeq" id="WP_124088359.1">
    <property type="nucleotide sequence ID" value="NZ_UXAW01000107.1"/>
</dbReference>
<feature type="coiled-coil region" evidence="1">
    <location>
        <begin position="24"/>
        <end position="83"/>
    </location>
</feature>
<dbReference type="EMBL" id="UXAW01000107">
    <property type="protein sequence ID" value="VDC33169.1"/>
    <property type="molecule type" value="Genomic_DNA"/>
</dbReference>
<comment type="similarity">
    <text evidence="1">Belongs to the CpoB family.</text>
</comment>
<accession>A0A3P5XEE9</accession>
<organism evidence="3 4">
    <name type="scientific">Pseudogemmobacter humi</name>
    <dbReference type="NCBI Taxonomy" id="2483812"/>
    <lineage>
        <taxon>Bacteria</taxon>
        <taxon>Pseudomonadati</taxon>
        <taxon>Pseudomonadota</taxon>
        <taxon>Alphaproteobacteria</taxon>
        <taxon>Rhodobacterales</taxon>
        <taxon>Paracoccaceae</taxon>
        <taxon>Pseudogemmobacter</taxon>
    </lineage>
</organism>
<keyword evidence="1" id="KW-0131">Cell cycle</keyword>
<dbReference type="HAMAP" id="MF_02066">
    <property type="entry name" value="CpoB"/>
    <property type="match status" value="1"/>
</dbReference>
<dbReference type="OrthoDB" id="9763909at2"/>
<protein>
    <recommendedName>
        <fullName evidence="1">Cell division coordinator CpoB</fullName>
    </recommendedName>
</protein>
<dbReference type="GO" id="GO:0030288">
    <property type="term" value="C:outer membrane-bounded periplasmic space"/>
    <property type="evidence" value="ECO:0007669"/>
    <property type="project" value="UniProtKB-UniRule"/>
</dbReference>
<feature type="chain" id="PRO_5018344799" description="Cell division coordinator CpoB" evidence="1">
    <location>
        <begin position="22"/>
        <end position="276"/>
    </location>
</feature>
<evidence type="ECO:0000313" key="3">
    <source>
        <dbReference type="EMBL" id="VDC33169.1"/>
    </source>
</evidence>
<evidence type="ECO:0000313" key="4">
    <source>
        <dbReference type="Proteomes" id="UP000277498"/>
    </source>
</evidence>
<dbReference type="InterPro" id="IPR011990">
    <property type="entry name" value="TPR-like_helical_dom_sf"/>
</dbReference>
<sequence length="276" mass="28089" precursor="true">MAGFRLILPLLALGLAAPAGAETLADVRAELGQLAAAFNALKAELTTTGASARVGGADALARMDTIEAELMRLTSRTEEIELRLNRVVSDGTNRIGDIEFRLCEATPGCDPMNMSATPTLGGDSGGSSAAPVITPAAPSAGSSSSGPELAVAEQADFDRAKGVLGQGDFPGAASLFETYAQSYPGGPLIPEAHYLRGDALAKMGETARAARAYLDAYSSNPQGPIAPDAVLKLGEALGQLGQTEQACLTLAQVGIEYPGSIAATQAPIAMQGLGCR</sequence>
<dbReference type="InterPro" id="IPR019734">
    <property type="entry name" value="TPR_rpt"/>
</dbReference>
<dbReference type="Proteomes" id="UP000277498">
    <property type="component" value="Unassembled WGS sequence"/>
</dbReference>
<gene>
    <name evidence="1" type="primary">cpoB</name>
    <name evidence="3" type="ORF">XINFAN_03671</name>
</gene>
<dbReference type="Pfam" id="PF13432">
    <property type="entry name" value="TPR_16"/>
    <property type="match status" value="1"/>
</dbReference>